<sequence length="443" mass="48714">MNLKTQGIRLVVPLLSALVLAACGGSSSDSNEEGFNKSYIQFYNGAANSANTSLTVKDTAAGTATFGDASNMLTIDPGSYTYQLKNAQSSALIKEATLDLKQSEKTLLVMTGDVANPTILSLVHKREESFDDQFRAFSANLSVNYKNVDLYTAGENEDFSKAVLLESLSDKELTSTGKMIKRGKLKLFLAVTGQTTPFFESAAYDFKYTTSYVLIVRDKIGPMQQQVAVDILLNSTTVESLEHKDAKGQIRIYNSLDNQQGQIAINNLPVADLQQDSLTPYLEFSKGDYSISVLNEQNQLLLNNVLLTVNSGQTKAVALFKDADNKVGLVNFVERNLPQIHEHEVNVLNLIPDFKNLHFYFVRANETIETARYHVKALEFKKQQAVTLPDDLYSISLVQVADNGTISLLDKTALLEFVDGANYILTAEPSAQAPSGYKINLVK</sequence>
<evidence type="ECO:0000259" key="2">
    <source>
        <dbReference type="Pfam" id="PF14344"/>
    </source>
</evidence>
<feature type="signal peptide" evidence="1">
    <location>
        <begin position="1"/>
        <end position="21"/>
    </location>
</feature>
<feature type="chain" id="PRO_5046634922" evidence="1">
    <location>
        <begin position="22"/>
        <end position="443"/>
    </location>
</feature>
<keyword evidence="1" id="KW-0732">Signal</keyword>
<dbReference type="Pfam" id="PF14344">
    <property type="entry name" value="DUF4397"/>
    <property type="match status" value="1"/>
</dbReference>
<organism evidence="3 4">
    <name type="scientific">Rheinheimera marina</name>
    <dbReference type="NCBI Taxonomy" id="1774958"/>
    <lineage>
        <taxon>Bacteria</taxon>
        <taxon>Pseudomonadati</taxon>
        <taxon>Pseudomonadota</taxon>
        <taxon>Gammaproteobacteria</taxon>
        <taxon>Chromatiales</taxon>
        <taxon>Chromatiaceae</taxon>
        <taxon>Rheinheimera</taxon>
    </lineage>
</organism>
<evidence type="ECO:0000313" key="4">
    <source>
        <dbReference type="Proteomes" id="UP001595962"/>
    </source>
</evidence>
<dbReference type="EMBL" id="JBHSGB010000006">
    <property type="protein sequence ID" value="MFC4654717.1"/>
    <property type="molecule type" value="Genomic_DNA"/>
</dbReference>
<evidence type="ECO:0000256" key="1">
    <source>
        <dbReference type="SAM" id="SignalP"/>
    </source>
</evidence>
<accession>A0ABV9JKE0</accession>
<proteinExistence type="predicted"/>
<dbReference type="Proteomes" id="UP001595962">
    <property type="component" value="Unassembled WGS sequence"/>
</dbReference>
<name>A0ABV9JKE0_9GAMM</name>
<dbReference type="RefSeq" id="WP_377332780.1">
    <property type="nucleotide sequence ID" value="NZ_JBHSGB010000006.1"/>
</dbReference>
<dbReference type="InterPro" id="IPR025510">
    <property type="entry name" value="DUF4397"/>
</dbReference>
<gene>
    <name evidence="3" type="ORF">ACFO3I_06740</name>
</gene>
<reference evidence="4" key="1">
    <citation type="journal article" date="2019" name="Int. J. Syst. Evol. Microbiol.">
        <title>The Global Catalogue of Microorganisms (GCM) 10K type strain sequencing project: providing services to taxonomists for standard genome sequencing and annotation.</title>
        <authorList>
            <consortium name="The Broad Institute Genomics Platform"/>
            <consortium name="The Broad Institute Genome Sequencing Center for Infectious Disease"/>
            <person name="Wu L."/>
            <person name="Ma J."/>
        </authorList>
    </citation>
    <scope>NUCLEOTIDE SEQUENCE [LARGE SCALE GENOMIC DNA]</scope>
    <source>
        <strain evidence="4">DT28</strain>
    </source>
</reference>
<feature type="domain" description="DUF4397" evidence="2">
    <location>
        <begin position="38"/>
        <end position="151"/>
    </location>
</feature>
<comment type="caution">
    <text evidence="3">The sequence shown here is derived from an EMBL/GenBank/DDBJ whole genome shotgun (WGS) entry which is preliminary data.</text>
</comment>
<evidence type="ECO:0000313" key="3">
    <source>
        <dbReference type="EMBL" id="MFC4654717.1"/>
    </source>
</evidence>
<keyword evidence="4" id="KW-1185">Reference proteome</keyword>
<dbReference type="PROSITE" id="PS51257">
    <property type="entry name" value="PROKAR_LIPOPROTEIN"/>
    <property type="match status" value="1"/>
</dbReference>
<protein>
    <submittedName>
        <fullName evidence="3">DUF4397 domain-containing protein</fullName>
    </submittedName>
</protein>